<evidence type="ECO:0000256" key="1">
    <source>
        <dbReference type="SAM" id="MobiDB-lite"/>
    </source>
</evidence>
<proteinExistence type="predicted"/>
<reference evidence="2 3" key="2">
    <citation type="submission" date="2019-01" db="EMBL/GenBank/DDBJ databases">
        <title>The decoding of complex shrimp genome reveals the adaptation for benthos swimmer, frequently molting mechanism and breeding impact on genome.</title>
        <authorList>
            <person name="Sun Y."/>
            <person name="Gao Y."/>
            <person name="Yu Y."/>
        </authorList>
    </citation>
    <scope>NUCLEOTIDE SEQUENCE [LARGE SCALE GENOMIC DNA]</scope>
    <source>
        <tissue evidence="2">Muscle</tissue>
    </source>
</reference>
<evidence type="ECO:0000313" key="3">
    <source>
        <dbReference type="Proteomes" id="UP000283509"/>
    </source>
</evidence>
<organism evidence="2 3">
    <name type="scientific">Penaeus vannamei</name>
    <name type="common">Whiteleg shrimp</name>
    <name type="synonym">Litopenaeus vannamei</name>
    <dbReference type="NCBI Taxonomy" id="6689"/>
    <lineage>
        <taxon>Eukaryota</taxon>
        <taxon>Metazoa</taxon>
        <taxon>Ecdysozoa</taxon>
        <taxon>Arthropoda</taxon>
        <taxon>Crustacea</taxon>
        <taxon>Multicrustacea</taxon>
        <taxon>Malacostraca</taxon>
        <taxon>Eumalacostraca</taxon>
        <taxon>Eucarida</taxon>
        <taxon>Decapoda</taxon>
        <taxon>Dendrobranchiata</taxon>
        <taxon>Penaeoidea</taxon>
        <taxon>Penaeidae</taxon>
        <taxon>Penaeus</taxon>
    </lineage>
</organism>
<sequence length="148" mass="16274">MAIFRPVQPEAESVLTIDQSQHAPSHPSASLYTSDTKNIEGNLYTPKVEEVKKIRVATSPLDLSRVSKKEAEMENTQPQYSPRSSSGESLDSPRSNGESADASNTITLVTPAVVTKIISPCHVEDDDEPQIPWRTNLRKTNSKLSLLD</sequence>
<gene>
    <name evidence="2" type="ORF">C7M84_001320</name>
</gene>
<feature type="compositionally biased region" description="Polar residues" evidence="1">
    <location>
        <begin position="74"/>
        <end position="106"/>
    </location>
</feature>
<reference evidence="2 3" key="1">
    <citation type="submission" date="2018-04" db="EMBL/GenBank/DDBJ databases">
        <authorList>
            <person name="Zhang X."/>
            <person name="Yuan J."/>
            <person name="Li F."/>
            <person name="Xiang J."/>
        </authorList>
    </citation>
    <scope>NUCLEOTIDE SEQUENCE [LARGE SCALE GENOMIC DNA]</scope>
    <source>
        <tissue evidence="2">Muscle</tissue>
    </source>
</reference>
<accession>A0A3R7SXG2</accession>
<feature type="region of interest" description="Disordered" evidence="1">
    <location>
        <begin position="1"/>
        <end position="37"/>
    </location>
</feature>
<dbReference type="EMBL" id="QCYY01001169">
    <property type="protein sequence ID" value="ROT79981.1"/>
    <property type="molecule type" value="Genomic_DNA"/>
</dbReference>
<comment type="caution">
    <text evidence="2">The sequence shown here is derived from an EMBL/GenBank/DDBJ whole genome shotgun (WGS) entry which is preliminary data.</text>
</comment>
<feature type="region of interest" description="Disordered" evidence="1">
    <location>
        <begin position="59"/>
        <end position="106"/>
    </location>
</feature>
<protein>
    <submittedName>
        <fullName evidence="2">Uncharacterized protein</fullName>
    </submittedName>
</protein>
<dbReference type="AlphaFoldDB" id="A0A3R7SXG2"/>
<dbReference type="Proteomes" id="UP000283509">
    <property type="component" value="Unassembled WGS sequence"/>
</dbReference>
<feature type="compositionally biased region" description="Polar residues" evidence="1">
    <location>
        <begin position="16"/>
        <end position="36"/>
    </location>
</feature>
<name>A0A3R7SXG2_PENVA</name>
<evidence type="ECO:0000313" key="2">
    <source>
        <dbReference type="EMBL" id="ROT79981.1"/>
    </source>
</evidence>
<keyword evidence="3" id="KW-1185">Reference proteome</keyword>